<evidence type="ECO:0000259" key="1">
    <source>
        <dbReference type="Pfam" id="PF13166"/>
    </source>
</evidence>
<dbReference type="InterPro" id="IPR026866">
    <property type="entry name" value="CR006_AAA"/>
</dbReference>
<evidence type="ECO:0000313" key="2">
    <source>
        <dbReference type="EMBL" id="MBO2009565.1"/>
    </source>
</evidence>
<protein>
    <submittedName>
        <fullName evidence="2">AAA family ATPase</fullName>
    </submittedName>
</protein>
<dbReference type="Pfam" id="PF13166">
    <property type="entry name" value="AAA_13"/>
    <property type="match status" value="1"/>
</dbReference>
<evidence type="ECO:0000313" key="3">
    <source>
        <dbReference type="Proteomes" id="UP000664369"/>
    </source>
</evidence>
<sequence>MNIIYGRNYSGKTTLSRIFRCIEKLELHKHHTDGEFVVECQDADIITHSNISTIQKTNQIRVYNTDFVSENLSWIHNEDGLILPFTILGAKNIEIDNEIKLITKKTWKQRQQWLII</sequence>
<reference evidence="2 3" key="1">
    <citation type="submission" date="2021-03" db="EMBL/GenBank/DDBJ databases">
        <authorList>
            <person name="Kim M.K."/>
        </authorList>
    </citation>
    <scope>NUCLEOTIDE SEQUENCE [LARGE SCALE GENOMIC DNA]</scope>
    <source>
        <strain evidence="2 3">BT442</strain>
    </source>
</reference>
<comment type="caution">
    <text evidence="2">The sequence shown here is derived from an EMBL/GenBank/DDBJ whole genome shotgun (WGS) entry which is preliminary data.</text>
</comment>
<gene>
    <name evidence="2" type="ORF">J4E00_10925</name>
</gene>
<accession>A0ABS3QFU9</accession>
<dbReference type="Proteomes" id="UP000664369">
    <property type="component" value="Unassembled WGS sequence"/>
</dbReference>
<proteinExistence type="predicted"/>
<keyword evidence="3" id="KW-1185">Reference proteome</keyword>
<dbReference type="EMBL" id="JAGETZ010000004">
    <property type="protein sequence ID" value="MBO2009565.1"/>
    <property type="molecule type" value="Genomic_DNA"/>
</dbReference>
<name>A0ABS3QFU9_9BACT</name>
<feature type="domain" description="Protein CR006 P-loop" evidence="1">
    <location>
        <begin position="1"/>
        <end position="109"/>
    </location>
</feature>
<organism evidence="2 3">
    <name type="scientific">Hymenobacter negativus</name>
    <dbReference type="NCBI Taxonomy" id="2795026"/>
    <lineage>
        <taxon>Bacteria</taxon>
        <taxon>Pseudomonadati</taxon>
        <taxon>Bacteroidota</taxon>
        <taxon>Cytophagia</taxon>
        <taxon>Cytophagales</taxon>
        <taxon>Hymenobacteraceae</taxon>
        <taxon>Hymenobacter</taxon>
    </lineage>
</organism>